<dbReference type="SUPFAM" id="SSF53474">
    <property type="entry name" value="alpha/beta-Hydrolases"/>
    <property type="match status" value="1"/>
</dbReference>
<organism evidence="3 4">
    <name type="scientific">Streptomyces finlayi</name>
    <dbReference type="NCBI Taxonomy" id="67296"/>
    <lineage>
        <taxon>Bacteria</taxon>
        <taxon>Bacillati</taxon>
        <taxon>Actinomycetota</taxon>
        <taxon>Actinomycetes</taxon>
        <taxon>Kitasatosporales</taxon>
        <taxon>Streptomycetaceae</taxon>
        <taxon>Streptomyces</taxon>
    </lineage>
</organism>
<comment type="caution">
    <text evidence="3">The sequence shown here is derived from an EMBL/GenBank/DDBJ whole genome shotgun (WGS) entry which is preliminary data.</text>
</comment>
<dbReference type="InterPro" id="IPR000073">
    <property type="entry name" value="AB_hydrolase_1"/>
</dbReference>
<feature type="domain" description="AB hydrolase-1" evidence="2">
    <location>
        <begin position="6"/>
        <end position="193"/>
    </location>
</feature>
<accession>A0A919CEH3</accession>
<reference evidence="3" key="2">
    <citation type="submission" date="2020-09" db="EMBL/GenBank/DDBJ databases">
        <authorList>
            <person name="Sun Q."/>
            <person name="Ohkuma M."/>
        </authorList>
    </citation>
    <scope>NUCLEOTIDE SEQUENCE</scope>
    <source>
        <strain evidence="3">JCM 4637</strain>
    </source>
</reference>
<dbReference type="InterPro" id="IPR052897">
    <property type="entry name" value="Sec-Metab_Biosynth_Hydrolase"/>
</dbReference>
<dbReference type="AlphaFoldDB" id="A0A919CEH3"/>
<dbReference type="InterPro" id="IPR029058">
    <property type="entry name" value="AB_hydrolase_fold"/>
</dbReference>
<dbReference type="PANTHER" id="PTHR37017">
    <property type="entry name" value="AB HYDROLASE-1 DOMAIN-CONTAINING PROTEIN-RELATED"/>
    <property type="match status" value="1"/>
</dbReference>
<name>A0A919CEH3_9ACTN</name>
<evidence type="ECO:0000313" key="4">
    <source>
        <dbReference type="Proteomes" id="UP000638353"/>
    </source>
</evidence>
<dbReference type="Pfam" id="PF12697">
    <property type="entry name" value="Abhydrolase_6"/>
    <property type="match status" value="1"/>
</dbReference>
<proteinExistence type="predicted"/>
<evidence type="ECO:0000313" key="3">
    <source>
        <dbReference type="EMBL" id="GHD14778.1"/>
    </source>
</evidence>
<feature type="region of interest" description="Disordered" evidence="1">
    <location>
        <begin position="79"/>
        <end position="98"/>
    </location>
</feature>
<feature type="region of interest" description="Disordered" evidence="1">
    <location>
        <begin position="1"/>
        <end position="20"/>
    </location>
</feature>
<reference evidence="3" key="1">
    <citation type="journal article" date="2014" name="Int. J. Syst. Evol. Microbiol.">
        <title>Complete genome sequence of Corynebacterium casei LMG S-19264T (=DSM 44701T), isolated from a smear-ripened cheese.</title>
        <authorList>
            <consortium name="US DOE Joint Genome Institute (JGI-PGF)"/>
            <person name="Walter F."/>
            <person name="Albersmeier A."/>
            <person name="Kalinowski J."/>
            <person name="Ruckert C."/>
        </authorList>
    </citation>
    <scope>NUCLEOTIDE SEQUENCE</scope>
    <source>
        <strain evidence="3">JCM 4637</strain>
    </source>
</reference>
<sequence length="203" mass="21819">MRSRTVALPSVGPQRTPTAGMYDDADAITAEIRRTPRPIVVVAHSYAGIPVTQAAVGRSGVAHIVYLAAYVPAEGESLNSMHGQNAHAPGEEEDLTGTTPAIFDDPRASLFGDVPDALARQTVDMLVEQSLRAYQQPVTRAAWRTVPSTYLLCTQDQALPPTRQEQMSVRTSRVERLGTHHCPFLSAPVELAAVLDKIASAGH</sequence>
<protein>
    <recommendedName>
        <fullName evidence="2">AB hydrolase-1 domain-containing protein</fullName>
    </recommendedName>
</protein>
<dbReference type="PANTHER" id="PTHR37017:SF11">
    <property type="entry name" value="ESTERASE_LIPASE_THIOESTERASE DOMAIN-CONTAINING PROTEIN"/>
    <property type="match status" value="1"/>
</dbReference>
<dbReference type="Gene3D" id="3.40.50.1820">
    <property type="entry name" value="alpha/beta hydrolase"/>
    <property type="match status" value="1"/>
</dbReference>
<dbReference type="Proteomes" id="UP000638353">
    <property type="component" value="Unassembled WGS sequence"/>
</dbReference>
<gene>
    <name evidence="3" type="ORF">GCM10010334_74190</name>
</gene>
<dbReference type="GO" id="GO:0003824">
    <property type="term" value="F:catalytic activity"/>
    <property type="evidence" value="ECO:0007669"/>
    <property type="project" value="UniProtKB-ARBA"/>
</dbReference>
<dbReference type="EMBL" id="BMVC01000022">
    <property type="protein sequence ID" value="GHD14778.1"/>
    <property type="molecule type" value="Genomic_DNA"/>
</dbReference>
<evidence type="ECO:0000256" key="1">
    <source>
        <dbReference type="SAM" id="MobiDB-lite"/>
    </source>
</evidence>
<evidence type="ECO:0000259" key="2">
    <source>
        <dbReference type="Pfam" id="PF12697"/>
    </source>
</evidence>